<protein>
    <recommendedName>
        <fullName evidence="1">TLDc domain-containing protein</fullName>
    </recommendedName>
</protein>
<dbReference type="Pfam" id="PF07534">
    <property type="entry name" value="TLD"/>
    <property type="match status" value="1"/>
</dbReference>
<feature type="domain" description="TLDc" evidence="1">
    <location>
        <begin position="1"/>
        <end position="122"/>
    </location>
</feature>
<keyword evidence="3" id="KW-1185">Reference proteome</keyword>
<dbReference type="Proteomes" id="UP000683925">
    <property type="component" value="Unassembled WGS sequence"/>
</dbReference>
<accession>A0A8S1W8B4</accession>
<proteinExistence type="predicted"/>
<evidence type="ECO:0000259" key="1">
    <source>
        <dbReference type="Pfam" id="PF07534"/>
    </source>
</evidence>
<evidence type="ECO:0000313" key="2">
    <source>
        <dbReference type="EMBL" id="CAD8184625.1"/>
    </source>
</evidence>
<name>A0A8S1W8B4_PAROT</name>
<organism evidence="2 3">
    <name type="scientific">Paramecium octaurelia</name>
    <dbReference type="NCBI Taxonomy" id="43137"/>
    <lineage>
        <taxon>Eukaryota</taxon>
        <taxon>Sar</taxon>
        <taxon>Alveolata</taxon>
        <taxon>Ciliophora</taxon>
        <taxon>Intramacronucleata</taxon>
        <taxon>Oligohymenophorea</taxon>
        <taxon>Peniculida</taxon>
        <taxon>Parameciidae</taxon>
        <taxon>Paramecium</taxon>
    </lineage>
</organism>
<comment type="caution">
    <text evidence="2">The sequence shown here is derived from an EMBL/GenBank/DDBJ whole genome shotgun (WGS) entry which is preliminary data.</text>
</comment>
<dbReference type="EMBL" id="CAJJDP010000082">
    <property type="protein sequence ID" value="CAD8184625.1"/>
    <property type="molecule type" value="Genomic_DNA"/>
</dbReference>
<reference evidence="2" key="1">
    <citation type="submission" date="2021-01" db="EMBL/GenBank/DDBJ databases">
        <authorList>
            <consortium name="Genoscope - CEA"/>
            <person name="William W."/>
        </authorList>
    </citation>
    <scope>NUCLEOTIDE SEQUENCE</scope>
</reference>
<dbReference type="OrthoDB" id="10001977at2759"/>
<gene>
    <name evidence="2" type="ORF">POCTA_138.1.T0830194</name>
</gene>
<dbReference type="OMA" id="QNDNDIR"/>
<sequence length="125" mass="14267">MIFKSSSGFIFGGYTPCKHIKNDGGQYIADDTLISFIFSQTKNQIYHLKSDRKQYAMWHQTKYGPVFGTQNDNDIRIDSNFQSGGSSLGSNYDCSHFEIENKSIHLFGQSTPNIVECEIYELQFV</sequence>
<dbReference type="AlphaFoldDB" id="A0A8S1W8B4"/>
<dbReference type="InterPro" id="IPR006571">
    <property type="entry name" value="TLDc_dom"/>
</dbReference>
<evidence type="ECO:0000313" key="3">
    <source>
        <dbReference type="Proteomes" id="UP000683925"/>
    </source>
</evidence>